<evidence type="ECO:0000256" key="2">
    <source>
        <dbReference type="SAM" id="Phobius"/>
    </source>
</evidence>
<name>A0A1I5X0W2_9BACT</name>
<dbReference type="OrthoDB" id="848185at2"/>
<feature type="coiled-coil region" evidence="1">
    <location>
        <begin position="169"/>
        <end position="199"/>
    </location>
</feature>
<organism evidence="3 4">
    <name type="scientific">Pseudarcicella hirudinis</name>
    <dbReference type="NCBI Taxonomy" id="1079859"/>
    <lineage>
        <taxon>Bacteria</taxon>
        <taxon>Pseudomonadati</taxon>
        <taxon>Bacteroidota</taxon>
        <taxon>Cytophagia</taxon>
        <taxon>Cytophagales</taxon>
        <taxon>Flectobacillaceae</taxon>
        <taxon>Pseudarcicella</taxon>
    </lineage>
</organism>
<keyword evidence="4" id="KW-1185">Reference proteome</keyword>
<sequence length="325" mass="36720">MEEYNPNRKSERKLKIAIAVLSALTFVLGFMYFREYQRNQKIESLSSTQKDDLNRATAKLDSISKQLDAKIIEINRLGGNVAELVKAKEQLEADKASLASSENFTMKKYDRKIRKYVALLGQKDKELIRLRKENGILAAKNDSLSKEAKNLLEGIGFAQKALSDSANRNKELVERSREIESRNRELAEKVSQAAALKAENINVYAISSKGKESEGGSYRSKKVDKIRVTFYLQENSLTTKEAKVIFMKIIDPSGLTVSDMNTGSGTFTFKGKEQTFTARQKILYDDSHQTVEFIYSKGSAYKEGRHTIELYSEGYLIGDGVFDVR</sequence>
<dbReference type="STRING" id="1079859.SAMN04515674_11353"/>
<gene>
    <name evidence="3" type="ORF">SAMN04515674_11353</name>
</gene>
<protein>
    <recommendedName>
        <fullName evidence="5">Cell division protein ZapB</fullName>
    </recommendedName>
</protein>
<evidence type="ECO:0008006" key="5">
    <source>
        <dbReference type="Google" id="ProtNLM"/>
    </source>
</evidence>
<evidence type="ECO:0000313" key="3">
    <source>
        <dbReference type="EMBL" id="SFQ25466.1"/>
    </source>
</evidence>
<evidence type="ECO:0000256" key="1">
    <source>
        <dbReference type="SAM" id="Coils"/>
    </source>
</evidence>
<accession>A0A1I5X0W2</accession>
<keyword evidence="2" id="KW-1133">Transmembrane helix</keyword>
<feature type="transmembrane region" description="Helical" evidence="2">
    <location>
        <begin position="16"/>
        <end position="33"/>
    </location>
</feature>
<feature type="coiled-coil region" evidence="1">
    <location>
        <begin position="74"/>
        <end position="101"/>
    </location>
</feature>
<proteinExistence type="predicted"/>
<keyword evidence="2" id="KW-0812">Transmembrane</keyword>
<reference evidence="3 4" key="1">
    <citation type="submission" date="2016-10" db="EMBL/GenBank/DDBJ databases">
        <authorList>
            <person name="de Groot N.N."/>
        </authorList>
    </citation>
    <scope>NUCLEOTIDE SEQUENCE [LARGE SCALE GENOMIC DNA]</scope>
    <source>
        <strain evidence="4">E92,LMG 26720,CCM 7988</strain>
    </source>
</reference>
<evidence type="ECO:0000313" key="4">
    <source>
        <dbReference type="Proteomes" id="UP000199306"/>
    </source>
</evidence>
<dbReference type="AlphaFoldDB" id="A0A1I5X0W2"/>
<keyword evidence="2" id="KW-0472">Membrane</keyword>
<keyword evidence="1" id="KW-0175">Coiled coil</keyword>
<dbReference type="EMBL" id="FOXH01000013">
    <property type="protein sequence ID" value="SFQ25466.1"/>
    <property type="molecule type" value="Genomic_DNA"/>
</dbReference>
<dbReference type="RefSeq" id="WP_092018763.1">
    <property type="nucleotide sequence ID" value="NZ_FOXH01000013.1"/>
</dbReference>
<dbReference type="Proteomes" id="UP000199306">
    <property type="component" value="Unassembled WGS sequence"/>
</dbReference>